<feature type="region of interest" description="Disordered" evidence="1">
    <location>
        <begin position="326"/>
        <end position="355"/>
    </location>
</feature>
<protein>
    <recommendedName>
        <fullName evidence="2">Reverse transcriptase Ty1/copia-type domain-containing protein</fullName>
    </recommendedName>
</protein>
<reference evidence="3" key="1">
    <citation type="submission" date="2023-03" db="EMBL/GenBank/DDBJ databases">
        <title>Chromosome-scale reference genome and RAD-based genetic map of yellow starthistle (Centaurea solstitialis) reveal putative structural variation and QTLs associated with invader traits.</title>
        <authorList>
            <person name="Reatini B."/>
            <person name="Cang F.A."/>
            <person name="Jiang Q."/>
            <person name="Mckibben M.T.W."/>
            <person name="Barker M.S."/>
            <person name="Rieseberg L.H."/>
            <person name="Dlugosch K.M."/>
        </authorList>
    </citation>
    <scope>NUCLEOTIDE SEQUENCE</scope>
    <source>
        <strain evidence="3">CAN-66</strain>
        <tissue evidence="3">Leaf</tissue>
    </source>
</reference>
<evidence type="ECO:0000313" key="4">
    <source>
        <dbReference type="Proteomes" id="UP001172457"/>
    </source>
</evidence>
<dbReference type="AlphaFoldDB" id="A0AA38SML1"/>
<name>A0AA38SML1_9ASTR</name>
<feature type="compositionally biased region" description="Basic and acidic residues" evidence="1">
    <location>
        <begin position="251"/>
        <end position="260"/>
    </location>
</feature>
<comment type="caution">
    <text evidence="3">The sequence shown here is derived from an EMBL/GenBank/DDBJ whole genome shotgun (WGS) entry which is preliminary data.</text>
</comment>
<dbReference type="InterPro" id="IPR013103">
    <property type="entry name" value="RVT_2"/>
</dbReference>
<accession>A0AA38SML1</accession>
<gene>
    <name evidence="3" type="ORF">OSB04_031678</name>
</gene>
<proteinExistence type="predicted"/>
<sequence length="355" mass="40599">MASQLYQRFHLTKGSTEVTNLHKYRTVEPLEAMIECRLVLSSIVCICYLLIDPSNTEASTLGHEFSEHQPPALRWTKSHPIDQIEDAMRDPGWVSAMQEELSKFIRNNVWLLVPRPRKRTIIGSKWIFRNKFDEIGIVVGNKARLVAQEHKNFKVFQMDIKNAFLNGKLNKEVYVAQPPGFVDPKFPDHVYKLNKALYGLKQAPRAWYDTLSTFLFSKGFEHVLLEEQFVGRSLVDQFSSNPEPGISPNPNHHEPHHRSGGDSIANWFKHRPSRQRGGGREPRLNPAPKPRLHHQIGERSRPPIAAATVVVAVVVAETHNSAVAEFHHKPRPIRKNPQPPENRNSGGGWRCSRRR</sequence>
<dbReference type="SUPFAM" id="SSF56672">
    <property type="entry name" value="DNA/RNA polymerases"/>
    <property type="match status" value="1"/>
</dbReference>
<evidence type="ECO:0000256" key="1">
    <source>
        <dbReference type="SAM" id="MobiDB-lite"/>
    </source>
</evidence>
<dbReference type="Proteomes" id="UP001172457">
    <property type="component" value="Chromosome 8"/>
</dbReference>
<feature type="domain" description="Reverse transcriptase Ty1/copia-type" evidence="2">
    <location>
        <begin position="151"/>
        <end position="226"/>
    </location>
</feature>
<keyword evidence="4" id="KW-1185">Reference proteome</keyword>
<dbReference type="InterPro" id="IPR043502">
    <property type="entry name" value="DNA/RNA_pol_sf"/>
</dbReference>
<evidence type="ECO:0000259" key="2">
    <source>
        <dbReference type="Pfam" id="PF07727"/>
    </source>
</evidence>
<feature type="region of interest" description="Disordered" evidence="1">
    <location>
        <begin position="240"/>
        <end position="301"/>
    </location>
</feature>
<dbReference type="EMBL" id="JARYMX010000008">
    <property type="protein sequence ID" value="KAJ9538945.1"/>
    <property type="molecule type" value="Genomic_DNA"/>
</dbReference>
<dbReference type="Pfam" id="PF07727">
    <property type="entry name" value="RVT_2"/>
    <property type="match status" value="1"/>
</dbReference>
<organism evidence="3 4">
    <name type="scientific">Centaurea solstitialis</name>
    <name type="common">yellow star-thistle</name>
    <dbReference type="NCBI Taxonomy" id="347529"/>
    <lineage>
        <taxon>Eukaryota</taxon>
        <taxon>Viridiplantae</taxon>
        <taxon>Streptophyta</taxon>
        <taxon>Embryophyta</taxon>
        <taxon>Tracheophyta</taxon>
        <taxon>Spermatophyta</taxon>
        <taxon>Magnoliopsida</taxon>
        <taxon>eudicotyledons</taxon>
        <taxon>Gunneridae</taxon>
        <taxon>Pentapetalae</taxon>
        <taxon>asterids</taxon>
        <taxon>campanulids</taxon>
        <taxon>Asterales</taxon>
        <taxon>Asteraceae</taxon>
        <taxon>Carduoideae</taxon>
        <taxon>Cardueae</taxon>
        <taxon>Centaureinae</taxon>
        <taxon>Centaurea</taxon>
    </lineage>
</organism>
<evidence type="ECO:0000313" key="3">
    <source>
        <dbReference type="EMBL" id="KAJ9538945.1"/>
    </source>
</evidence>